<dbReference type="InterPro" id="IPR036691">
    <property type="entry name" value="Endo/exonu/phosph_ase_sf"/>
</dbReference>
<evidence type="ECO:0000259" key="1">
    <source>
        <dbReference type="SMART" id="SM00343"/>
    </source>
</evidence>
<dbReference type="GO" id="GO:0008270">
    <property type="term" value="F:zinc ion binding"/>
    <property type="evidence" value="ECO:0007669"/>
    <property type="project" value="InterPro"/>
</dbReference>
<dbReference type="Gene3D" id="3.60.10.10">
    <property type="entry name" value="Endonuclease/exonuclease/phosphatase"/>
    <property type="match status" value="1"/>
</dbReference>
<sequence length="709" mass="78949">MASSNCTVFSADIKFFIMSTPETFHEISPFLVHKLILSTIGEVKNVKKLKSGDLLIEVSNASQATTLSKLTTLGHLNVKVSAHKSLNFSRGVISERGLKKHTESELVQELSNQKVCGARRIQIKRDGKLIPTQHIILTFSTPELPKSIKAGYLSCPIKPYIPNPVRCFKCQKFGHSQQACRSNSKICAKCSVAGHDSSDCISDEIKCRNCEGDHPAFSKSCPRWILEKEIQATKIRKNISFAEARKLVTERTPKPGVVYSSAVKQNKPINQPTVTECAHCGYRANTENLRKTSLQPVASMKPIFSASSLQTPREPSTSFQTASIVSPLMVKSPPKQKQSLNAVKSKNITNVNRQEQIKETKAAKKARLTALKKKKNLRNNPTSKDFLKNPEKETSDLKNVGPLLNIHPSDEDLIMANFVSWNCRGIKNKFSDLKDIINSHQPSIIALQETYLKAVDTISLQHYNLLHKHGIGHRISGGVALLISNSFPSAPLTLNTSLQAIAVQIHTQSLITVCSLYLPPNTPVDQVCLNNLVSQLPEPFIILGDMNGHSPLWGNPDTNTRGLQIEKLLNDHNLCLLNNDESTYFHEPTRTFHSVDLAICTPSLLPYLSLQVDNDLHNSDHFPLIISDCRRQNSIIHSVLRYNFKTANWCKFSSIAKITKEMVSNNSIDTAVENVTAVLIAAADCSIPKSSNTFKKQRKVWWNSEFRLP</sequence>
<dbReference type="EMBL" id="BGPR01070720">
    <property type="protein sequence ID" value="GBO44103.1"/>
    <property type="molecule type" value="Genomic_DNA"/>
</dbReference>
<reference evidence="2 3" key="1">
    <citation type="journal article" date="2019" name="Sci. Rep.">
        <title>Orb-weaving spider Araneus ventricosus genome elucidates the spidroin gene catalogue.</title>
        <authorList>
            <person name="Kono N."/>
            <person name="Nakamura H."/>
            <person name="Ohtoshi R."/>
            <person name="Moran D.A.P."/>
            <person name="Shinohara A."/>
            <person name="Yoshida Y."/>
            <person name="Fujiwara M."/>
            <person name="Mori M."/>
            <person name="Tomita M."/>
            <person name="Arakawa K."/>
        </authorList>
    </citation>
    <scope>NUCLEOTIDE SEQUENCE [LARGE SCALE GENOMIC DNA]</scope>
</reference>
<dbReference type="InterPro" id="IPR036875">
    <property type="entry name" value="Znf_CCHC_sf"/>
</dbReference>
<dbReference type="GO" id="GO:0003676">
    <property type="term" value="F:nucleic acid binding"/>
    <property type="evidence" value="ECO:0007669"/>
    <property type="project" value="InterPro"/>
</dbReference>
<accession>A0A4Y2X3K9</accession>
<organism evidence="2 3">
    <name type="scientific">Araneus ventricosus</name>
    <name type="common">Orbweaver spider</name>
    <name type="synonym">Epeira ventricosa</name>
    <dbReference type="NCBI Taxonomy" id="182803"/>
    <lineage>
        <taxon>Eukaryota</taxon>
        <taxon>Metazoa</taxon>
        <taxon>Ecdysozoa</taxon>
        <taxon>Arthropoda</taxon>
        <taxon>Chelicerata</taxon>
        <taxon>Arachnida</taxon>
        <taxon>Araneae</taxon>
        <taxon>Araneomorphae</taxon>
        <taxon>Entelegynae</taxon>
        <taxon>Araneoidea</taxon>
        <taxon>Araneidae</taxon>
        <taxon>Araneus</taxon>
    </lineage>
</organism>
<gene>
    <name evidence="2" type="ORF">AVEN_237611_1</name>
</gene>
<dbReference type="OrthoDB" id="6513510at2759"/>
<name>A0A4Y2X3K9_ARAVE</name>
<dbReference type="PANTHER" id="PTHR33273">
    <property type="entry name" value="DOMAIN-CONTAINING PROTEIN, PUTATIVE-RELATED"/>
    <property type="match status" value="1"/>
</dbReference>
<dbReference type="SMART" id="SM00343">
    <property type="entry name" value="ZnF_C2HC"/>
    <property type="match status" value="2"/>
</dbReference>
<dbReference type="SUPFAM" id="SSF56219">
    <property type="entry name" value="DNase I-like"/>
    <property type="match status" value="1"/>
</dbReference>
<comment type="caution">
    <text evidence="2">The sequence shown here is derived from an EMBL/GenBank/DDBJ whole genome shotgun (WGS) entry which is preliminary data.</text>
</comment>
<feature type="domain" description="CCHC-type" evidence="1">
    <location>
        <begin position="166"/>
        <end position="182"/>
    </location>
</feature>
<evidence type="ECO:0000313" key="2">
    <source>
        <dbReference type="EMBL" id="GBO44103.1"/>
    </source>
</evidence>
<dbReference type="SUPFAM" id="SSF57756">
    <property type="entry name" value="Retrovirus zinc finger-like domains"/>
    <property type="match status" value="1"/>
</dbReference>
<feature type="domain" description="CCHC-type" evidence="1">
    <location>
        <begin position="186"/>
        <end position="202"/>
    </location>
</feature>
<dbReference type="PANTHER" id="PTHR33273:SF4">
    <property type="entry name" value="ENDONUCLEASE_EXONUCLEASE_PHOSPHATASE DOMAIN-CONTAINING PROTEIN"/>
    <property type="match status" value="1"/>
</dbReference>
<proteinExistence type="predicted"/>
<dbReference type="Pfam" id="PF14529">
    <property type="entry name" value="Exo_endo_phos_2"/>
    <property type="match status" value="1"/>
</dbReference>
<dbReference type="InterPro" id="IPR001878">
    <property type="entry name" value="Znf_CCHC"/>
</dbReference>
<evidence type="ECO:0000313" key="3">
    <source>
        <dbReference type="Proteomes" id="UP000499080"/>
    </source>
</evidence>
<dbReference type="GO" id="GO:0003824">
    <property type="term" value="F:catalytic activity"/>
    <property type="evidence" value="ECO:0007669"/>
    <property type="project" value="InterPro"/>
</dbReference>
<dbReference type="AlphaFoldDB" id="A0A4Y2X3K9"/>
<dbReference type="InterPro" id="IPR005135">
    <property type="entry name" value="Endo/exonuclease/phosphatase"/>
</dbReference>
<keyword evidence="3" id="KW-1185">Reference proteome</keyword>
<dbReference type="Gene3D" id="4.10.60.10">
    <property type="entry name" value="Zinc finger, CCHC-type"/>
    <property type="match status" value="1"/>
</dbReference>
<dbReference type="Proteomes" id="UP000499080">
    <property type="component" value="Unassembled WGS sequence"/>
</dbReference>
<protein>
    <recommendedName>
        <fullName evidence="1">CCHC-type domain-containing protein</fullName>
    </recommendedName>
</protein>